<feature type="compositionally biased region" description="Low complexity" evidence="1">
    <location>
        <begin position="59"/>
        <end position="76"/>
    </location>
</feature>
<evidence type="ECO:0000256" key="1">
    <source>
        <dbReference type="SAM" id="MobiDB-lite"/>
    </source>
</evidence>
<feature type="compositionally biased region" description="Basic and acidic residues" evidence="1">
    <location>
        <begin position="77"/>
        <end position="91"/>
    </location>
</feature>
<dbReference type="EMBL" id="ARXX01000011">
    <property type="protein sequence ID" value="MBF5055778.1"/>
    <property type="molecule type" value="Genomic_DNA"/>
</dbReference>
<feature type="region of interest" description="Disordered" evidence="1">
    <location>
        <begin position="27"/>
        <end position="93"/>
    </location>
</feature>
<reference evidence="4 5" key="1">
    <citation type="submission" date="2012-09" db="EMBL/GenBank/DDBJ databases">
        <title>Genome Sequence of alkane-degrading Bacterium Alcanivorax sp. 521-1.</title>
        <authorList>
            <person name="Lai Q."/>
            <person name="Shao Z."/>
        </authorList>
    </citation>
    <scope>NUCLEOTIDE SEQUENCE [LARGE SCALE GENOMIC DNA]</scope>
    <source>
        <strain evidence="4 5">521-1</strain>
    </source>
</reference>
<feature type="domain" description="DUF3298" evidence="3">
    <location>
        <begin position="216"/>
        <end position="287"/>
    </location>
</feature>
<feature type="chain" id="PRO_5047249793" description="DUF3298 domain-containing protein" evidence="2">
    <location>
        <begin position="24"/>
        <end position="300"/>
    </location>
</feature>
<evidence type="ECO:0000256" key="2">
    <source>
        <dbReference type="SAM" id="SignalP"/>
    </source>
</evidence>
<evidence type="ECO:0000313" key="5">
    <source>
        <dbReference type="Proteomes" id="UP000662703"/>
    </source>
</evidence>
<gene>
    <name evidence="4" type="ORF">Y5W_01072</name>
</gene>
<sequence>MPRLPGQSPFVITALAALTLSLAACDNSNDAASGEPETSAPAEQADGAPDASEQTASNGDEAGADPAADGASPVPDKLTHHTETLERRPEGCDGDGCPVFEVSLQVYDGQPALNRAVRERLTSQLVVSGEEPATPDSLEAAAEQFLATATSTGDEGPAWELSGGTQQVGRWKNLVTVAINSYEFTGGAHGMPITQWLNWDLAEGRPVTLGNLVETGREQAFWNAARAAHDRWLNREAPADDNTFQDDWPFQQTDSFRLTRKGVVLHYDVYSIAPYSMGQPEFTLPWDELDGVIRPRYRPD</sequence>
<name>A0ABS0ANX4_9GAMM</name>
<protein>
    <recommendedName>
        <fullName evidence="3">DUF3298 domain-containing protein</fullName>
    </recommendedName>
</protein>
<organism evidence="4 5">
    <name type="scientific">Alloalcanivorax profundimaris</name>
    <dbReference type="NCBI Taxonomy" id="2735259"/>
    <lineage>
        <taxon>Bacteria</taxon>
        <taxon>Pseudomonadati</taxon>
        <taxon>Pseudomonadota</taxon>
        <taxon>Gammaproteobacteria</taxon>
        <taxon>Oceanospirillales</taxon>
        <taxon>Alcanivoracaceae</taxon>
        <taxon>Alloalcanivorax</taxon>
    </lineage>
</organism>
<comment type="caution">
    <text evidence="4">The sequence shown here is derived from an EMBL/GenBank/DDBJ whole genome shotgun (WGS) entry which is preliminary data.</text>
</comment>
<evidence type="ECO:0000259" key="3">
    <source>
        <dbReference type="Pfam" id="PF11738"/>
    </source>
</evidence>
<dbReference type="InterPro" id="IPR037126">
    <property type="entry name" value="PdaC/RsiV-like_sf"/>
</dbReference>
<dbReference type="Proteomes" id="UP000662703">
    <property type="component" value="Unassembled WGS sequence"/>
</dbReference>
<keyword evidence="2" id="KW-0732">Signal</keyword>
<dbReference type="Gene3D" id="3.30.565.40">
    <property type="entry name" value="Fervidobacterium nodosum Rt17-B1 like"/>
    <property type="match status" value="1"/>
</dbReference>
<accession>A0ABS0ANX4</accession>
<dbReference type="RefSeq" id="WP_194864440.1">
    <property type="nucleotide sequence ID" value="NZ_ARXX01000011.1"/>
</dbReference>
<dbReference type="PROSITE" id="PS51257">
    <property type="entry name" value="PROKAR_LIPOPROTEIN"/>
    <property type="match status" value="1"/>
</dbReference>
<keyword evidence="5" id="KW-1185">Reference proteome</keyword>
<evidence type="ECO:0000313" key="4">
    <source>
        <dbReference type="EMBL" id="MBF5055778.1"/>
    </source>
</evidence>
<dbReference type="InterPro" id="IPR021729">
    <property type="entry name" value="DUF3298"/>
</dbReference>
<feature type="signal peptide" evidence="2">
    <location>
        <begin position="1"/>
        <end position="23"/>
    </location>
</feature>
<dbReference type="Gene3D" id="3.90.640.20">
    <property type="entry name" value="Heat-shock cognate protein, ATPase"/>
    <property type="match status" value="1"/>
</dbReference>
<dbReference type="Pfam" id="PF11738">
    <property type="entry name" value="DUF3298"/>
    <property type="match status" value="1"/>
</dbReference>
<proteinExistence type="predicted"/>